<protein>
    <submittedName>
        <fullName evidence="9">Peptidase</fullName>
    </submittedName>
</protein>
<dbReference type="Proteomes" id="UP000824105">
    <property type="component" value="Unassembled WGS sequence"/>
</dbReference>
<keyword evidence="5 7" id="KW-1133">Transmembrane helix</keyword>
<gene>
    <name evidence="9" type="ORF">H9724_05960</name>
</gene>
<evidence type="ECO:0000313" key="9">
    <source>
        <dbReference type="EMBL" id="HIZ62296.1"/>
    </source>
</evidence>
<reference evidence="9" key="1">
    <citation type="journal article" date="2021" name="PeerJ">
        <title>Extensive microbial diversity within the chicken gut microbiome revealed by metagenomics and culture.</title>
        <authorList>
            <person name="Gilroy R."/>
            <person name="Ravi A."/>
            <person name="Getino M."/>
            <person name="Pursley I."/>
            <person name="Horton D.L."/>
            <person name="Alikhan N.F."/>
            <person name="Baker D."/>
            <person name="Gharbi K."/>
            <person name="Hall N."/>
            <person name="Watson M."/>
            <person name="Adriaenssens E.M."/>
            <person name="Foster-Nyarko E."/>
            <person name="Jarju S."/>
            <person name="Secka A."/>
            <person name="Antonio M."/>
            <person name="Oren A."/>
            <person name="Chaudhuri R.R."/>
            <person name="La Ragione R."/>
            <person name="Hildebrand F."/>
            <person name="Pallen M.J."/>
        </authorList>
    </citation>
    <scope>NUCLEOTIDE SEQUENCE</scope>
    <source>
        <strain evidence="9">CHK188-11489</strain>
    </source>
</reference>
<dbReference type="GO" id="GO:0006508">
    <property type="term" value="P:proteolysis"/>
    <property type="evidence" value="ECO:0007669"/>
    <property type="project" value="InterPro"/>
</dbReference>
<evidence type="ECO:0000256" key="2">
    <source>
        <dbReference type="ARBA" id="ARBA00004141"/>
    </source>
</evidence>
<organism evidence="9 10">
    <name type="scientific">Candidatus Gemmiger avistercoris</name>
    <dbReference type="NCBI Taxonomy" id="2838606"/>
    <lineage>
        <taxon>Bacteria</taxon>
        <taxon>Bacillati</taxon>
        <taxon>Bacillota</taxon>
        <taxon>Clostridia</taxon>
        <taxon>Eubacteriales</taxon>
        <taxon>Gemmiger</taxon>
    </lineage>
</organism>
<sequence length="153" mass="16952">MIHPRSCRRRRSLRIRVRAPLAVLFILCFALALDGAGLVRISLLCAVLHESGHVLMFRWQWGYWPDLQISLGGVCLRLRGVPLTPQREFLLAAAGPLCNLLASCAVLGGMELTGACSYLGYWFASVNLLVGGMNLLPLPGLDGARMLRAFRYW</sequence>
<evidence type="ECO:0000256" key="3">
    <source>
        <dbReference type="ARBA" id="ARBA00007931"/>
    </source>
</evidence>
<comment type="similarity">
    <text evidence="3">Belongs to the peptidase M50B family.</text>
</comment>
<dbReference type="GO" id="GO:0016020">
    <property type="term" value="C:membrane"/>
    <property type="evidence" value="ECO:0007669"/>
    <property type="project" value="UniProtKB-SubCell"/>
</dbReference>
<evidence type="ECO:0000256" key="5">
    <source>
        <dbReference type="ARBA" id="ARBA00022989"/>
    </source>
</evidence>
<evidence type="ECO:0000256" key="1">
    <source>
        <dbReference type="ARBA" id="ARBA00001947"/>
    </source>
</evidence>
<dbReference type="Pfam" id="PF02163">
    <property type="entry name" value="Peptidase_M50"/>
    <property type="match status" value="1"/>
</dbReference>
<reference evidence="9" key="2">
    <citation type="submission" date="2021-04" db="EMBL/GenBank/DDBJ databases">
        <authorList>
            <person name="Gilroy R."/>
        </authorList>
    </citation>
    <scope>NUCLEOTIDE SEQUENCE</scope>
    <source>
        <strain evidence="9">CHK188-11489</strain>
    </source>
</reference>
<feature type="transmembrane region" description="Helical" evidence="7">
    <location>
        <begin position="21"/>
        <end position="49"/>
    </location>
</feature>
<name>A0A9D2FKM6_9FIRM</name>
<dbReference type="InterPro" id="IPR008915">
    <property type="entry name" value="Peptidase_M50"/>
</dbReference>
<evidence type="ECO:0000256" key="7">
    <source>
        <dbReference type="SAM" id="Phobius"/>
    </source>
</evidence>
<comment type="subcellular location">
    <subcellularLocation>
        <location evidence="2">Membrane</location>
        <topology evidence="2">Multi-pass membrane protein</topology>
    </subcellularLocation>
</comment>
<proteinExistence type="inferred from homology"/>
<feature type="transmembrane region" description="Helical" evidence="7">
    <location>
        <begin position="121"/>
        <end position="141"/>
    </location>
</feature>
<accession>A0A9D2FKM6</accession>
<keyword evidence="4 7" id="KW-0812">Transmembrane</keyword>
<evidence type="ECO:0000313" key="10">
    <source>
        <dbReference type="Proteomes" id="UP000824105"/>
    </source>
</evidence>
<dbReference type="AlphaFoldDB" id="A0A9D2FKM6"/>
<feature type="transmembrane region" description="Helical" evidence="7">
    <location>
        <begin position="90"/>
        <end position="109"/>
    </location>
</feature>
<feature type="domain" description="Peptidase M50" evidence="8">
    <location>
        <begin position="117"/>
        <end position="150"/>
    </location>
</feature>
<evidence type="ECO:0000259" key="8">
    <source>
        <dbReference type="Pfam" id="PF02163"/>
    </source>
</evidence>
<keyword evidence="6 7" id="KW-0472">Membrane</keyword>
<evidence type="ECO:0000256" key="6">
    <source>
        <dbReference type="ARBA" id="ARBA00023136"/>
    </source>
</evidence>
<comment type="caution">
    <text evidence="9">The sequence shown here is derived from an EMBL/GenBank/DDBJ whole genome shotgun (WGS) entry which is preliminary data.</text>
</comment>
<comment type="cofactor">
    <cofactor evidence="1">
        <name>Zn(2+)</name>
        <dbReference type="ChEBI" id="CHEBI:29105"/>
    </cofactor>
</comment>
<evidence type="ECO:0000256" key="4">
    <source>
        <dbReference type="ARBA" id="ARBA00022692"/>
    </source>
</evidence>
<dbReference type="EMBL" id="DXBF01000054">
    <property type="protein sequence ID" value="HIZ62296.1"/>
    <property type="molecule type" value="Genomic_DNA"/>
</dbReference>